<dbReference type="OrthoDB" id="16520at2759"/>
<comment type="subcellular location">
    <subcellularLocation>
        <location evidence="11">Endomembrane system</location>
        <topology evidence="11">Single-pass membrane protein</topology>
    </subcellularLocation>
    <subcellularLocation>
        <location evidence="1">Membrane</location>
        <topology evidence="1">Single-pass type II membrane protein</topology>
    </subcellularLocation>
</comment>
<evidence type="ECO:0000256" key="1">
    <source>
        <dbReference type="ARBA" id="ARBA00004606"/>
    </source>
</evidence>
<organism evidence="12 13">
    <name type="scientific">Dermatophagoides pteronyssinus</name>
    <name type="common">European house dust mite</name>
    <dbReference type="NCBI Taxonomy" id="6956"/>
    <lineage>
        <taxon>Eukaryota</taxon>
        <taxon>Metazoa</taxon>
        <taxon>Ecdysozoa</taxon>
        <taxon>Arthropoda</taxon>
        <taxon>Chelicerata</taxon>
        <taxon>Arachnida</taxon>
        <taxon>Acari</taxon>
        <taxon>Acariformes</taxon>
        <taxon>Sarcoptiformes</taxon>
        <taxon>Astigmata</taxon>
        <taxon>Psoroptidia</taxon>
        <taxon>Analgoidea</taxon>
        <taxon>Pyroglyphidae</taxon>
        <taxon>Dermatophagoidinae</taxon>
        <taxon>Dermatophagoides</taxon>
    </lineage>
</organism>
<dbReference type="InterPro" id="IPR050278">
    <property type="entry name" value="Serine_Prot_S9B/DPPIV"/>
</dbReference>
<keyword evidence="6" id="KW-0720">Serine protease</keyword>
<dbReference type="SUPFAM" id="SSF53474">
    <property type="entry name" value="alpha/beta-Hydrolases"/>
    <property type="match status" value="1"/>
</dbReference>
<dbReference type="GO" id="GO:0005886">
    <property type="term" value="C:plasma membrane"/>
    <property type="evidence" value="ECO:0007669"/>
    <property type="project" value="TreeGrafter"/>
</dbReference>
<dbReference type="InterPro" id="IPR002469">
    <property type="entry name" value="Peptidase_S9B_N"/>
</dbReference>
<evidence type="ECO:0000313" key="12">
    <source>
        <dbReference type="Proteomes" id="UP000515146"/>
    </source>
</evidence>
<dbReference type="InterPro" id="IPR029058">
    <property type="entry name" value="AB_hydrolase_fold"/>
</dbReference>
<evidence type="ECO:0000256" key="9">
    <source>
        <dbReference type="ARBA" id="ARBA00023136"/>
    </source>
</evidence>
<evidence type="ECO:0000256" key="4">
    <source>
        <dbReference type="ARBA" id="ARBA00022692"/>
    </source>
</evidence>
<dbReference type="InterPro" id="IPR001375">
    <property type="entry name" value="Peptidase_S9_cat"/>
</dbReference>
<protein>
    <submittedName>
        <fullName evidence="13">Inactive dipeptidyl peptidase 10-like</fullName>
    </submittedName>
</protein>
<keyword evidence="12" id="KW-1185">Reference proteome</keyword>
<keyword evidence="2" id="KW-0031">Aminopeptidase</keyword>
<dbReference type="AlphaFoldDB" id="A0A6P6Y9W8"/>
<evidence type="ECO:0000313" key="13">
    <source>
        <dbReference type="RefSeq" id="XP_027201741.1"/>
    </source>
</evidence>
<sequence length="934" mass="109199">MKIFIYTHLNSLVSSNNNNNEINRNIITTRNIYRQQSINQIESNIDPQQQHHHLSQQQQHRDSSSSEHHLQQQQHQREERSGSRSWTIKRPTMGDIRRLSPPGLKDELPPNDDEQKNWKGILISLLVISTICSFIFLSIVLMTPHMDFSNKKEPLKIEDFILEGYESRNFNGSWISSKEILYKELNGSICIYNIETKHKEMILDGALTHQYEVQRFMISHDHRYLLLGHDFKRTGSYTILGRFTVYDTKLHTFTPLRLNQQQIEIDMHQYANWIPDHSLILLINRNNIYLLTPLGVIQHILTENGKDEIIYNGIPDILYEEHIWNIDNGIWLKSYIGGWMMIYSTIDNTQVEQVPYIIYGKSSSKNETQSYQSIYADKSPGYVMYPKLYSYPYSKPGKNIPRISLSVTKLNERNQIVYKNQPVTPPFDRHESDFNDHYLSTGPVWISPYEFIGIWTRRTQEHAIIGKCREQTAEWQCEKLSEEKQLRPVGSLVLQSRPIISTSGDRLFLILPVSDGLAGMYDHIAQITFDGKKQFLTHGQYVVTSIFAYREDLKTLYYSANIVDEPGIRHIYSLRHHNNSNEQHFVNCISCKVNATCLYNNAQFSPDGKYFILECLGPDYPIFYLMDTETEKIIEILDTNDRLRRWSDKLAIPKVRQFSIKTSRPGNYCIRIQLIIPLTVNELDDARYPLLIEANRMPGIQNVNYLNKIDWLRYLSSRREYITARIDTRGSGFQGDRHQYSIYKRIGELEIEDLKIALTYLKQLPYIDHSKIAIWGQEYGGYLSTAFLASENSVACAVAVSPITSWKNYLSVFAERFMETPEENYLGYEKSELMQLAPLLKGRTLNLVHGTMDRRVNIQHTMQFIKSLTMNAVQYQSQFYPDSGSLETWDLLIRYHFYRTMEDFFAKCFQVEADDYEDDLIPITKVIKGRFKHT</sequence>
<evidence type="ECO:0000256" key="2">
    <source>
        <dbReference type="ARBA" id="ARBA00022438"/>
    </source>
</evidence>
<dbReference type="GO" id="GO:0006508">
    <property type="term" value="P:proteolysis"/>
    <property type="evidence" value="ECO:0007669"/>
    <property type="project" value="UniProtKB-KW"/>
</dbReference>
<dbReference type="Gene3D" id="3.40.50.1820">
    <property type="entry name" value="alpha/beta hydrolase"/>
    <property type="match status" value="1"/>
</dbReference>
<dbReference type="OMA" id="DFFAKCF"/>
<dbReference type="GO" id="GO:0008239">
    <property type="term" value="F:dipeptidyl-peptidase activity"/>
    <property type="evidence" value="ECO:0007669"/>
    <property type="project" value="TreeGrafter"/>
</dbReference>
<reference evidence="13" key="1">
    <citation type="submission" date="2025-08" db="UniProtKB">
        <authorList>
            <consortium name="RefSeq"/>
        </authorList>
    </citation>
    <scope>IDENTIFICATION</scope>
    <source>
        <strain evidence="13">Airmid</strain>
    </source>
</reference>
<dbReference type="RefSeq" id="XP_027201741.1">
    <property type="nucleotide sequence ID" value="XM_027345940.1"/>
</dbReference>
<evidence type="ECO:0000256" key="6">
    <source>
        <dbReference type="ARBA" id="ARBA00022825"/>
    </source>
</evidence>
<dbReference type="GO" id="GO:0012505">
    <property type="term" value="C:endomembrane system"/>
    <property type="evidence" value="ECO:0007669"/>
    <property type="project" value="UniProtKB-SubCell"/>
</dbReference>
<keyword evidence="7" id="KW-0735">Signal-anchor</keyword>
<accession>A0A6P6Y9W8</accession>
<keyword evidence="8" id="KW-1133">Transmembrane helix</keyword>
<dbReference type="KEGG" id="dpte:113795732"/>
<dbReference type="InParanoid" id="A0A6P6Y9W8"/>
<evidence type="ECO:0000256" key="5">
    <source>
        <dbReference type="ARBA" id="ARBA00022801"/>
    </source>
</evidence>
<dbReference type="Gene3D" id="2.140.10.30">
    <property type="entry name" value="Dipeptidylpeptidase IV, N-terminal domain"/>
    <property type="match status" value="1"/>
</dbReference>
<evidence type="ECO:0000256" key="7">
    <source>
        <dbReference type="ARBA" id="ARBA00022968"/>
    </source>
</evidence>
<dbReference type="Pfam" id="PF00930">
    <property type="entry name" value="DPPIV_N"/>
    <property type="match status" value="1"/>
</dbReference>
<keyword evidence="3" id="KW-0645">Protease</keyword>
<proteinExistence type="predicted"/>
<keyword evidence="10" id="KW-0325">Glycoprotein</keyword>
<evidence type="ECO:0000256" key="11">
    <source>
        <dbReference type="ARBA" id="ARBA00037847"/>
    </source>
</evidence>
<evidence type="ECO:0000256" key="8">
    <source>
        <dbReference type="ARBA" id="ARBA00022989"/>
    </source>
</evidence>
<dbReference type="GO" id="GO:0008236">
    <property type="term" value="F:serine-type peptidase activity"/>
    <property type="evidence" value="ECO:0007669"/>
    <property type="project" value="UniProtKB-KW"/>
</dbReference>
<dbReference type="GO" id="GO:0004177">
    <property type="term" value="F:aminopeptidase activity"/>
    <property type="evidence" value="ECO:0007669"/>
    <property type="project" value="UniProtKB-KW"/>
</dbReference>
<dbReference type="Proteomes" id="UP000515146">
    <property type="component" value="Unplaced"/>
</dbReference>
<evidence type="ECO:0000256" key="10">
    <source>
        <dbReference type="ARBA" id="ARBA00023180"/>
    </source>
</evidence>
<keyword evidence="4" id="KW-0812">Transmembrane</keyword>
<dbReference type="PANTHER" id="PTHR11731:SF200">
    <property type="entry name" value="DIPEPTIDYL PEPTIDASE 10, ISOFORM B"/>
    <property type="match status" value="1"/>
</dbReference>
<dbReference type="SUPFAM" id="SSF82171">
    <property type="entry name" value="DPP6 N-terminal domain-like"/>
    <property type="match status" value="1"/>
</dbReference>
<dbReference type="PANTHER" id="PTHR11731">
    <property type="entry name" value="PROTEASE FAMILY S9B,C DIPEPTIDYL-PEPTIDASE IV-RELATED"/>
    <property type="match status" value="1"/>
</dbReference>
<evidence type="ECO:0000256" key="3">
    <source>
        <dbReference type="ARBA" id="ARBA00022670"/>
    </source>
</evidence>
<keyword evidence="5" id="KW-0378">Hydrolase</keyword>
<gene>
    <name evidence="13" type="primary">LOC113795732</name>
</gene>
<name>A0A6P6Y9W8_DERPT</name>
<dbReference type="Pfam" id="PF00326">
    <property type="entry name" value="Peptidase_S9"/>
    <property type="match status" value="1"/>
</dbReference>
<keyword evidence="9" id="KW-0472">Membrane</keyword>